<gene>
    <name evidence="1" type="ORF">P154DRAFT_427259</name>
</gene>
<dbReference type="Proteomes" id="UP000799779">
    <property type="component" value="Unassembled WGS sequence"/>
</dbReference>
<keyword evidence="2" id="KW-1185">Reference proteome</keyword>
<feature type="non-terminal residue" evidence="1">
    <location>
        <position position="1"/>
    </location>
</feature>
<protein>
    <submittedName>
        <fullName evidence="1">Uncharacterized protein</fullName>
    </submittedName>
</protein>
<organism evidence="1 2">
    <name type="scientific">Amniculicola lignicola CBS 123094</name>
    <dbReference type="NCBI Taxonomy" id="1392246"/>
    <lineage>
        <taxon>Eukaryota</taxon>
        <taxon>Fungi</taxon>
        <taxon>Dikarya</taxon>
        <taxon>Ascomycota</taxon>
        <taxon>Pezizomycotina</taxon>
        <taxon>Dothideomycetes</taxon>
        <taxon>Pleosporomycetidae</taxon>
        <taxon>Pleosporales</taxon>
        <taxon>Amniculicolaceae</taxon>
        <taxon>Amniculicola</taxon>
    </lineage>
</organism>
<evidence type="ECO:0000313" key="2">
    <source>
        <dbReference type="Proteomes" id="UP000799779"/>
    </source>
</evidence>
<dbReference type="AlphaFoldDB" id="A0A6A5WQX7"/>
<reference evidence="1" key="1">
    <citation type="journal article" date="2020" name="Stud. Mycol.">
        <title>101 Dothideomycetes genomes: a test case for predicting lifestyles and emergence of pathogens.</title>
        <authorList>
            <person name="Haridas S."/>
            <person name="Albert R."/>
            <person name="Binder M."/>
            <person name="Bloem J."/>
            <person name="Labutti K."/>
            <person name="Salamov A."/>
            <person name="Andreopoulos B."/>
            <person name="Baker S."/>
            <person name="Barry K."/>
            <person name="Bills G."/>
            <person name="Bluhm B."/>
            <person name="Cannon C."/>
            <person name="Castanera R."/>
            <person name="Culley D."/>
            <person name="Daum C."/>
            <person name="Ezra D."/>
            <person name="Gonzalez J."/>
            <person name="Henrissat B."/>
            <person name="Kuo A."/>
            <person name="Liang C."/>
            <person name="Lipzen A."/>
            <person name="Lutzoni F."/>
            <person name="Magnuson J."/>
            <person name="Mondo S."/>
            <person name="Nolan M."/>
            <person name="Ohm R."/>
            <person name="Pangilinan J."/>
            <person name="Park H.-J."/>
            <person name="Ramirez L."/>
            <person name="Alfaro M."/>
            <person name="Sun H."/>
            <person name="Tritt A."/>
            <person name="Yoshinaga Y."/>
            <person name="Zwiers L.-H."/>
            <person name="Turgeon B."/>
            <person name="Goodwin S."/>
            <person name="Spatafora J."/>
            <person name="Crous P."/>
            <person name="Grigoriev I."/>
        </authorList>
    </citation>
    <scope>NUCLEOTIDE SEQUENCE</scope>
    <source>
        <strain evidence="1">CBS 123094</strain>
    </source>
</reference>
<proteinExistence type="predicted"/>
<name>A0A6A5WQX7_9PLEO</name>
<evidence type="ECO:0000313" key="1">
    <source>
        <dbReference type="EMBL" id="KAF2004270.1"/>
    </source>
</evidence>
<sequence length="51" mass="6195">SLVILSLLEALFTQDYFKEVERVYLDVQSYSNLLKFEILRLHIIRVKLYYV</sequence>
<dbReference type="EMBL" id="ML977568">
    <property type="protein sequence ID" value="KAF2004270.1"/>
    <property type="molecule type" value="Genomic_DNA"/>
</dbReference>
<accession>A0A6A5WQX7</accession>